<gene>
    <name evidence="1" type="ORF">H2198_001189</name>
</gene>
<dbReference type="Proteomes" id="UP001172386">
    <property type="component" value="Unassembled WGS sequence"/>
</dbReference>
<evidence type="ECO:0000313" key="2">
    <source>
        <dbReference type="Proteomes" id="UP001172386"/>
    </source>
</evidence>
<evidence type="ECO:0000313" key="1">
    <source>
        <dbReference type="EMBL" id="KAJ9662740.1"/>
    </source>
</evidence>
<keyword evidence="2" id="KW-1185">Reference proteome</keyword>
<name>A0ACC3AHI9_9EURO</name>
<accession>A0ACC3AHI9</accession>
<sequence>MAVSSSVWWSVVVLLSTTINFGNATTSTCIGSIPSPIVLPVKNLTLSSGQLRRGLSFQYGTPPQQLLTYISPAYNETYIYDQTGECNSDPQGKCEGGRGGLFDQSKSSSWNLLGYVDKLNSPDNMSANTGASGYAGQDYLTINDTFKIQPFPIAIPRINNGPFSNILGLGRNSRLLNQASNASYIASRSWSLFWGQTGLTSDHAHDGALVLGGLDKTQTTGANYTGRIQSSPVCASGMILPITDMQVAFPNGSHGSIMGTQAVGQSNNYCLLPEYSTTTMFRTVFQAWIALDPNAMWANSGNSPDRALGGNLDNGWGLIYPNNRLPQADLKITIDNALSVTIPNHQLVQAYYTTGSDGNIVVNNTYKELVINPLQGEDYYLMPRFASTFLQAAYLHVNYDENTFTIWQAANPTGQDSDYVAVGNTPTGTCTSNSGGTDGNSTNNNSGSSGNNTASTSSKSPISGGVIAGIAIGAIGGIAAVALLVWWLVSRRKKQRQTINQQQMQQQSAHGQPLYYVGGKAELHSEAKRAELEARMRNVDSWRGSQTTTATPGSQPWEQRDPLSPQELPHERY</sequence>
<reference evidence="1" key="1">
    <citation type="submission" date="2022-10" db="EMBL/GenBank/DDBJ databases">
        <title>Culturing micro-colonial fungi from biological soil crusts in the Mojave desert and describing Neophaeococcomyces mojavensis, and introducing the new genera and species Taxawa tesnikishii.</title>
        <authorList>
            <person name="Kurbessoian T."/>
            <person name="Stajich J.E."/>
        </authorList>
    </citation>
    <scope>NUCLEOTIDE SEQUENCE</scope>
    <source>
        <strain evidence="1">JES_112</strain>
    </source>
</reference>
<proteinExistence type="predicted"/>
<protein>
    <submittedName>
        <fullName evidence="1">Uncharacterized protein</fullName>
    </submittedName>
</protein>
<organism evidence="1 2">
    <name type="scientific">Neophaeococcomyces mojaviensis</name>
    <dbReference type="NCBI Taxonomy" id="3383035"/>
    <lineage>
        <taxon>Eukaryota</taxon>
        <taxon>Fungi</taxon>
        <taxon>Dikarya</taxon>
        <taxon>Ascomycota</taxon>
        <taxon>Pezizomycotina</taxon>
        <taxon>Eurotiomycetes</taxon>
        <taxon>Chaetothyriomycetidae</taxon>
        <taxon>Chaetothyriales</taxon>
        <taxon>Chaetothyriales incertae sedis</taxon>
        <taxon>Neophaeococcomyces</taxon>
    </lineage>
</organism>
<dbReference type="EMBL" id="JAPDRQ010000013">
    <property type="protein sequence ID" value="KAJ9662740.1"/>
    <property type="molecule type" value="Genomic_DNA"/>
</dbReference>
<comment type="caution">
    <text evidence="1">The sequence shown here is derived from an EMBL/GenBank/DDBJ whole genome shotgun (WGS) entry which is preliminary data.</text>
</comment>